<keyword evidence="1" id="KW-0472">Membrane</keyword>
<keyword evidence="3" id="KW-0282">Flagellum</keyword>
<dbReference type="Gene3D" id="3.90.1210.10">
    <property type="entry name" value="Antifreeze-like/N-acetylneuraminic acid synthase C-terminal domain"/>
    <property type="match status" value="1"/>
</dbReference>
<keyword evidence="3" id="KW-0969">Cilium</keyword>
<dbReference type="Proteomes" id="UP000316562">
    <property type="component" value="Unassembled WGS sequence"/>
</dbReference>
<evidence type="ECO:0000259" key="2">
    <source>
        <dbReference type="Pfam" id="PF13144"/>
    </source>
</evidence>
<organism evidence="3 4">
    <name type="scientific">Acididesulfobacter guangdongensis</name>
    <dbReference type="NCBI Taxonomy" id="2597225"/>
    <lineage>
        <taxon>Bacteria</taxon>
        <taxon>Deltaproteobacteria</taxon>
        <taxon>Candidatus Acidulodesulfobacterales</taxon>
        <taxon>Candidatus Acididesulfobacter</taxon>
    </lineage>
</organism>
<comment type="caution">
    <text evidence="3">The sequence shown here is derived from an EMBL/GenBank/DDBJ whole genome shotgun (WGS) entry which is preliminary data.</text>
</comment>
<feature type="transmembrane region" description="Helical" evidence="1">
    <location>
        <begin position="43"/>
        <end position="68"/>
    </location>
</feature>
<feature type="domain" description="Flagella basal body P-ring formation protein FlgA SAF" evidence="2">
    <location>
        <begin position="207"/>
        <end position="329"/>
    </location>
</feature>
<accession>A0A519BG02</accession>
<name>A0A519BG02_ACIG2</name>
<dbReference type="CDD" id="cd11614">
    <property type="entry name" value="SAF_CpaB_FlgA_like"/>
    <property type="match status" value="1"/>
</dbReference>
<dbReference type="Pfam" id="PF13144">
    <property type="entry name" value="ChapFlgA"/>
    <property type="match status" value="1"/>
</dbReference>
<dbReference type="InterPro" id="IPR039246">
    <property type="entry name" value="Flagellar_FlgA"/>
</dbReference>
<dbReference type="Gene3D" id="2.30.30.760">
    <property type="match status" value="1"/>
</dbReference>
<keyword evidence="1" id="KW-0812">Transmembrane</keyword>
<dbReference type="EMBL" id="SGBC01000003">
    <property type="protein sequence ID" value="RZD16189.1"/>
    <property type="molecule type" value="Genomic_DNA"/>
</dbReference>
<dbReference type="InterPro" id="IPR017585">
    <property type="entry name" value="SAF_FlgA"/>
</dbReference>
<proteinExistence type="predicted"/>
<reference evidence="3 4" key="1">
    <citation type="journal article" date="2019" name="ISME J.">
        <title>Insights into ecological role of a new deltaproteobacterial order Candidatus Acidulodesulfobacterales by metagenomics and metatranscriptomics.</title>
        <authorList>
            <person name="Tan S."/>
            <person name="Liu J."/>
            <person name="Fang Y."/>
            <person name="Hedlund B.P."/>
            <person name="Lian Z.H."/>
            <person name="Huang L.Y."/>
            <person name="Li J.T."/>
            <person name="Huang L.N."/>
            <person name="Li W.J."/>
            <person name="Jiang H.C."/>
            <person name="Dong H.L."/>
            <person name="Shu W.S."/>
        </authorList>
    </citation>
    <scope>NUCLEOTIDE SEQUENCE [LARGE SCALE GENOMIC DNA]</scope>
    <source>
        <strain evidence="3">AP2</strain>
    </source>
</reference>
<evidence type="ECO:0000256" key="1">
    <source>
        <dbReference type="SAM" id="Phobius"/>
    </source>
</evidence>
<dbReference type="PANTHER" id="PTHR36307:SF1">
    <property type="entry name" value="FLAGELLA BASAL BODY P-RING FORMATION PROTEIN FLGA"/>
    <property type="match status" value="1"/>
</dbReference>
<gene>
    <name evidence="3" type="primary">flgA</name>
    <name evidence="3" type="ORF">EVJ46_08355</name>
</gene>
<dbReference type="GO" id="GO:0044780">
    <property type="term" value="P:bacterial-type flagellum assembly"/>
    <property type="evidence" value="ECO:0007669"/>
    <property type="project" value="InterPro"/>
</dbReference>
<dbReference type="PANTHER" id="PTHR36307">
    <property type="entry name" value="FLAGELLA BASAL BODY P-RING FORMATION PROTEIN FLGA"/>
    <property type="match status" value="1"/>
</dbReference>
<sequence>MIIKKLIRIINKMNNCGLEDKIENFNSIPFKPVKPIFKLMPNIGLIIIFLSYAFAFIICFLCSATAYASGKTIAGNNIDNFKYSRNIKHIKHIEIKSEGHKGSISATYLSFNSLKKNIIRSFFMSIPSGYKNYVKYMQISNFRLSINNLNKINSIIKNKHNFYIVRYNFYDQGFAGMHTAVIKIINKKNGKLIDMFYADFNTAITAPVVVASRPVGKFQILGKNDLMIKKINISNIYAGYNFSVNKTAGKEAAVFISENMPITKINSERKRIINFGNIVSIVYKKYGINIKMRGIALQAGAYGQIIRVKNLESGSIISGIVKTDSSVIVK</sequence>
<evidence type="ECO:0000313" key="4">
    <source>
        <dbReference type="Proteomes" id="UP000316562"/>
    </source>
</evidence>
<dbReference type="AlphaFoldDB" id="A0A519BG02"/>
<evidence type="ECO:0000313" key="3">
    <source>
        <dbReference type="EMBL" id="RZD16189.1"/>
    </source>
</evidence>
<keyword evidence="1" id="KW-1133">Transmembrane helix</keyword>
<dbReference type="NCBIfam" id="TIGR03170">
    <property type="entry name" value="flgA_cterm"/>
    <property type="match status" value="1"/>
</dbReference>
<protein>
    <submittedName>
        <fullName evidence="3">Flagellar basal body P-ring formation protein FlgA</fullName>
    </submittedName>
</protein>
<keyword evidence="3" id="KW-0966">Cell projection</keyword>